<organism evidence="1 2">
    <name type="scientific">Serratia fonticola</name>
    <dbReference type="NCBI Taxonomy" id="47917"/>
    <lineage>
        <taxon>Bacteria</taxon>
        <taxon>Pseudomonadati</taxon>
        <taxon>Pseudomonadota</taxon>
        <taxon>Gammaproteobacteria</taxon>
        <taxon>Enterobacterales</taxon>
        <taxon>Yersiniaceae</taxon>
        <taxon>Serratia</taxon>
    </lineage>
</organism>
<evidence type="ECO:0000313" key="2">
    <source>
        <dbReference type="Proteomes" id="UP000270487"/>
    </source>
</evidence>
<reference evidence="1 2" key="1">
    <citation type="submission" date="2018-12" db="EMBL/GenBank/DDBJ databases">
        <authorList>
            <consortium name="Pathogen Informatics"/>
        </authorList>
    </citation>
    <scope>NUCLEOTIDE SEQUENCE [LARGE SCALE GENOMIC DNA]</scope>
    <source>
        <strain evidence="1 2">NCTC13193</strain>
    </source>
</reference>
<evidence type="ECO:0008006" key="3">
    <source>
        <dbReference type="Google" id="ProtNLM"/>
    </source>
</evidence>
<evidence type="ECO:0000313" key="1">
    <source>
        <dbReference type="EMBL" id="VEI67233.1"/>
    </source>
</evidence>
<dbReference type="AlphaFoldDB" id="A0A3S4WYD7"/>
<proteinExistence type="predicted"/>
<name>A0A3S4WYD7_SERFO</name>
<gene>
    <name evidence="1" type="ORF">NCTC13193_01895</name>
</gene>
<dbReference type="Proteomes" id="UP000270487">
    <property type="component" value="Chromosome"/>
</dbReference>
<protein>
    <recommendedName>
        <fullName evidence="3">Histidine kinase</fullName>
    </recommendedName>
</protein>
<dbReference type="EMBL" id="LR134492">
    <property type="protein sequence ID" value="VEI67233.1"/>
    <property type="molecule type" value="Genomic_DNA"/>
</dbReference>
<sequence length="33" mass="3755">MIVKRILQLHDSDITLVDQQHAGACFRFSLSVI</sequence>
<accession>A0A3S4WYD7</accession>